<sequence length="131" mass="15465">MAGKRNRRQSEEKEEDEREVLKKFGGINMSHLCKIENIVLRLEKEVEEAVKDVEVDHMIEKSRYFLEWKLTPDVVDVHGDVRLIHEKEGEVEVVQEMEKEVEVQVVHEKEKNVEVEVVKESEKEVEVEVVE</sequence>
<evidence type="ECO:0000313" key="2">
    <source>
        <dbReference type="Proteomes" id="UP001454036"/>
    </source>
</evidence>
<name>A0AAV3R6K5_LITER</name>
<comment type="caution">
    <text evidence="1">The sequence shown here is derived from an EMBL/GenBank/DDBJ whole genome shotgun (WGS) entry which is preliminary data.</text>
</comment>
<evidence type="ECO:0000313" key="1">
    <source>
        <dbReference type="EMBL" id="GAA0170871.1"/>
    </source>
</evidence>
<organism evidence="1 2">
    <name type="scientific">Lithospermum erythrorhizon</name>
    <name type="common">Purple gromwell</name>
    <name type="synonym">Lithospermum officinale var. erythrorhizon</name>
    <dbReference type="NCBI Taxonomy" id="34254"/>
    <lineage>
        <taxon>Eukaryota</taxon>
        <taxon>Viridiplantae</taxon>
        <taxon>Streptophyta</taxon>
        <taxon>Embryophyta</taxon>
        <taxon>Tracheophyta</taxon>
        <taxon>Spermatophyta</taxon>
        <taxon>Magnoliopsida</taxon>
        <taxon>eudicotyledons</taxon>
        <taxon>Gunneridae</taxon>
        <taxon>Pentapetalae</taxon>
        <taxon>asterids</taxon>
        <taxon>lamiids</taxon>
        <taxon>Boraginales</taxon>
        <taxon>Boraginaceae</taxon>
        <taxon>Boraginoideae</taxon>
        <taxon>Lithospermeae</taxon>
        <taxon>Lithospermum</taxon>
    </lineage>
</organism>
<accession>A0AAV3R6K5</accession>
<proteinExistence type="predicted"/>
<reference evidence="1 2" key="1">
    <citation type="submission" date="2024-01" db="EMBL/GenBank/DDBJ databases">
        <title>The complete chloroplast genome sequence of Lithospermum erythrorhizon: insights into the phylogenetic relationship among Boraginaceae species and the maternal lineages of purple gromwells.</title>
        <authorList>
            <person name="Okada T."/>
            <person name="Watanabe K."/>
        </authorList>
    </citation>
    <scope>NUCLEOTIDE SEQUENCE [LARGE SCALE GENOMIC DNA]</scope>
</reference>
<gene>
    <name evidence="1" type="ORF">LIER_25041</name>
</gene>
<keyword evidence="2" id="KW-1185">Reference proteome</keyword>
<dbReference type="Proteomes" id="UP001454036">
    <property type="component" value="Unassembled WGS sequence"/>
</dbReference>
<protein>
    <submittedName>
        <fullName evidence="1">Uncharacterized protein</fullName>
    </submittedName>
</protein>
<dbReference type="AlphaFoldDB" id="A0AAV3R6K5"/>
<dbReference type="EMBL" id="BAABME010007434">
    <property type="protein sequence ID" value="GAA0170871.1"/>
    <property type="molecule type" value="Genomic_DNA"/>
</dbReference>